<feature type="domain" description="Gp5/Type VI secretion system Vgr protein OB-fold" evidence="1">
    <location>
        <begin position="380"/>
        <end position="454"/>
    </location>
</feature>
<accession>A0A5B8UX31</accession>
<dbReference type="NCBIfam" id="TIGR01646">
    <property type="entry name" value="vgr_GE"/>
    <property type="match status" value="1"/>
</dbReference>
<dbReference type="Pfam" id="PF05954">
    <property type="entry name" value="Phage_GPD"/>
    <property type="match status" value="1"/>
</dbReference>
<gene>
    <name evidence="2" type="primary">vgrG</name>
    <name evidence="2" type="ORF">FRZ54_14425</name>
</gene>
<dbReference type="KEGG" id="mgin:FRZ54_14425"/>
<dbReference type="Gene3D" id="2.40.50.230">
    <property type="entry name" value="Gp5 N-terminal domain"/>
    <property type="match status" value="1"/>
</dbReference>
<name>A0A5B8UX31_9SPHI</name>
<dbReference type="InterPro" id="IPR006531">
    <property type="entry name" value="Gp5/Vgr_OB"/>
</dbReference>
<dbReference type="InterPro" id="IPR006533">
    <property type="entry name" value="T6SS_Vgr_RhsGE"/>
</dbReference>
<dbReference type="AlphaFoldDB" id="A0A5B8UX31"/>
<dbReference type="SUPFAM" id="SSF69279">
    <property type="entry name" value="Phage tail proteins"/>
    <property type="match status" value="1"/>
</dbReference>
<organism evidence="2 3">
    <name type="scientific">Mucilaginibacter ginsenosidivorans</name>
    <dbReference type="NCBI Taxonomy" id="398053"/>
    <lineage>
        <taxon>Bacteria</taxon>
        <taxon>Pseudomonadati</taxon>
        <taxon>Bacteroidota</taxon>
        <taxon>Sphingobacteriia</taxon>
        <taxon>Sphingobacteriales</taxon>
        <taxon>Sphingobacteriaceae</taxon>
        <taxon>Mucilaginibacter</taxon>
    </lineage>
</organism>
<reference evidence="2 3" key="1">
    <citation type="journal article" date="2017" name="Curr. Microbiol.">
        <title>Mucilaginibacter ginsenosidivorans sp. nov., Isolated from Soil of Ginseng Field.</title>
        <authorList>
            <person name="Kim M.M."/>
            <person name="Siddiqi M.Z."/>
            <person name="Im W.T."/>
        </authorList>
    </citation>
    <scope>NUCLEOTIDE SEQUENCE [LARGE SCALE GENOMIC DNA]</scope>
    <source>
        <strain evidence="2 3">Gsoil 3017</strain>
    </source>
</reference>
<dbReference type="RefSeq" id="WP_147032291.1">
    <property type="nucleotide sequence ID" value="NZ_CP042436.1"/>
</dbReference>
<keyword evidence="3" id="KW-1185">Reference proteome</keyword>
<dbReference type="Pfam" id="PF04717">
    <property type="entry name" value="Phage_base_V"/>
    <property type="match status" value="1"/>
</dbReference>
<dbReference type="OrthoDB" id="1907165at2"/>
<dbReference type="InterPro" id="IPR037026">
    <property type="entry name" value="Vgr_OB-fold_dom_sf"/>
</dbReference>
<dbReference type="Proteomes" id="UP000321479">
    <property type="component" value="Chromosome"/>
</dbReference>
<proteinExistence type="predicted"/>
<evidence type="ECO:0000259" key="1">
    <source>
        <dbReference type="Pfam" id="PF04717"/>
    </source>
</evidence>
<protein>
    <submittedName>
        <fullName evidence="2">Type VI secretion system tip protein VgrG</fullName>
    </submittedName>
</protein>
<dbReference type="SUPFAM" id="SSF69255">
    <property type="entry name" value="gp5 N-terminal domain-like"/>
    <property type="match status" value="1"/>
</dbReference>
<dbReference type="EMBL" id="CP042436">
    <property type="protein sequence ID" value="QEC63717.1"/>
    <property type="molecule type" value="Genomic_DNA"/>
</dbReference>
<evidence type="ECO:0000313" key="3">
    <source>
        <dbReference type="Proteomes" id="UP000321479"/>
    </source>
</evidence>
<evidence type="ECO:0000313" key="2">
    <source>
        <dbReference type="EMBL" id="QEC63717.1"/>
    </source>
</evidence>
<sequence>MPDNNSRVVPTPAPADLPTKTILVNGTAIAGNYSVLSVAVSHMAHKVPEAQIVLLDGDVSTATFEVSNSADFIPGVEIEIKAGYHGQEDTIFKGMVVKQAVKILQGQSSVLNIVAKHDIFKTTLNRKNASFKDKKDSEVIESLITGSSDVDATTTQHKHLLQSFCTDWDFINLRAEANGMFVLPKYDKIQVKAPVLDAAPVLSLYYGSSILEFEAEMDARNSYSQVKVSGWSASDQKVIDSTESNQWNGKEPGNFTSNDAANAVGNSSLDMFWQGDTVTDNLDTVAKAAVIRHHLSKTFGRAQCIGFATIWPGDIVELNGVGDRFNGKAYVTGVHHSIREGKWDTDIQFGWKNKSYAAQYDDVTASPALGYMPGINGLQIGIVNKLESDPLSEFRVLIQLPTLGGADEAIWARMATLDAGKDRGSYFRPEIGDEVVVGFIDNNPLHAVIVGCMHSSKNSSPITPADANQIKGFYSREKMRWQFDDDKKEILFDTPKGNKILISEDQKGITLEDENGNKVVMNDNGIEITSSKDFKIKANGDISVEGTNSELKANSQFKASGGSGAELSSSSTTIVRGSTVNIN</sequence>